<dbReference type="InterPro" id="IPR011050">
    <property type="entry name" value="Pectin_lyase_fold/virulence"/>
</dbReference>
<evidence type="ECO:0000313" key="6">
    <source>
        <dbReference type="Proteomes" id="UP000824162"/>
    </source>
</evidence>
<dbReference type="Gene3D" id="2.160.20.10">
    <property type="entry name" value="Single-stranded right-handed beta-helix, Pectin lyase-like"/>
    <property type="match status" value="1"/>
</dbReference>
<dbReference type="AlphaFoldDB" id="A0A9D1PPU5"/>
<evidence type="ECO:0000313" key="5">
    <source>
        <dbReference type="EMBL" id="HIV85764.1"/>
    </source>
</evidence>
<proteinExistence type="predicted"/>
<feature type="region of interest" description="Disordered" evidence="3">
    <location>
        <begin position="491"/>
        <end position="513"/>
    </location>
</feature>
<gene>
    <name evidence="5" type="ORF">H9900_03015</name>
</gene>
<dbReference type="InterPro" id="IPR012334">
    <property type="entry name" value="Pectin_lyas_fold"/>
</dbReference>
<dbReference type="Proteomes" id="UP000824162">
    <property type="component" value="Unassembled WGS sequence"/>
</dbReference>
<dbReference type="PANTHER" id="PTHR42970:SF1">
    <property type="entry name" value="PECTATE LYASE C-RELATED"/>
    <property type="match status" value="1"/>
</dbReference>
<dbReference type="PANTHER" id="PTHR42970">
    <property type="entry name" value="PECTATE LYASE C-RELATED"/>
    <property type="match status" value="1"/>
</dbReference>
<accession>A0A9D1PPU5</accession>
<evidence type="ECO:0008006" key="7">
    <source>
        <dbReference type="Google" id="ProtNLM"/>
    </source>
</evidence>
<feature type="chain" id="PRO_5038657931" description="Pectate lyase" evidence="4">
    <location>
        <begin position="29"/>
        <end position="769"/>
    </location>
</feature>
<reference evidence="5" key="2">
    <citation type="submission" date="2021-04" db="EMBL/GenBank/DDBJ databases">
        <authorList>
            <person name="Gilroy R."/>
        </authorList>
    </citation>
    <scope>NUCLEOTIDE SEQUENCE</scope>
    <source>
        <strain evidence="5">5790</strain>
    </source>
</reference>
<name>A0A9D1PPU5_9FIRM</name>
<dbReference type="EMBL" id="DXIJ01000059">
    <property type="protein sequence ID" value="HIV85764.1"/>
    <property type="molecule type" value="Genomic_DNA"/>
</dbReference>
<evidence type="ECO:0000256" key="1">
    <source>
        <dbReference type="ARBA" id="ARBA00022723"/>
    </source>
</evidence>
<evidence type="ECO:0000256" key="3">
    <source>
        <dbReference type="SAM" id="MobiDB-lite"/>
    </source>
</evidence>
<organism evidence="5 6">
    <name type="scientific">Candidatus Monoglobus merdigallinarum</name>
    <dbReference type="NCBI Taxonomy" id="2838698"/>
    <lineage>
        <taxon>Bacteria</taxon>
        <taxon>Bacillati</taxon>
        <taxon>Bacillota</taxon>
        <taxon>Clostridia</taxon>
        <taxon>Monoglobales</taxon>
        <taxon>Monoglobaceae</taxon>
        <taxon>Monoglobus</taxon>
    </lineage>
</organism>
<dbReference type="InterPro" id="IPR052063">
    <property type="entry name" value="Polysaccharide_Lyase_1"/>
</dbReference>
<protein>
    <recommendedName>
        <fullName evidence="7">Pectate lyase</fullName>
    </recommendedName>
</protein>
<keyword evidence="2" id="KW-0325">Glycoprotein</keyword>
<feature type="signal peptide" evidence="4">
    <location>
        <begin position="1"/>
        <end position="28"/>
    </location>
</feature>
<evidence type="ECO:0000256" key="2">
    <source>
        <dbReference type="ARBA" id="ARBA00023180"/>
    </source>
</evidence>
<keyword evidence="4" id="KW-0732">Signal</keyword>
<reference evidence="5" key="1">
    <citation type="journal article" date="2021" name="PeerJ">
        <title>Extensive microbial diversity within the chicken gut microbiome revealed by metagenomics and culture.</title>
        <authorList>
            <person name="Gilroy R."/>
            <person name="Ravi A."/>
            <person name="Getino M."/>
            <person name="Pursley I."/>
            <person name="Horton D.L."/>
            <person name="Alikhan N.F."/>
            <person name="Baker D."/>
            <person name="Gharbi K."/>
            <person name="Hall N."/>
            <person name="Watson M."/>
            <person name="Adriaenssens E.M."/>
            <person name="Foster-Nyarko E."/>
            <person name="Jarju S."/>
            <person name="Secka A."/>
            <person name="Antonio M."/>
            <person name="Oren A."/>
            <person name="Chaudhuri R.R."/>
            <person name="La Ragione R."/>
            <person name="Hildebrand F."/>
            <person name="Pallen M.J."/>
        </authorList>
    </citation>
    <scope>NUCLEOTIDE SEQUENCE</scope>
    <source>
        <strain evidence="5">5790</strain>
    </source>
</reference>
<keyword evidence="1" id="KW-0479">Metal-binding</keyword>
<dbReference type="SUPFAM" id="SSF51126">
    <property type="entry name" value="Pectin lyase-like"/>
    <property type="match status" value="1"/>
</dbReference>
<dbReference type="GO" id="GO:0046872">
    <property type="term" value="F:metal ion binding"/>
    <property type="evidence" value="ECO:0007669"/>
    <property type="project" value="UniProtKB-KW"/>
</dbReference>
<comment type="caution">
    <text evidence="5">The sequence shown here is derived from an EMBL/GenBank/DDBJ whole genome shotgun (WGS) entry which is preliminary data.</text>
</comment>
<evidence type="ECO:0000256" key="4">
    <source>
        <dbReference type="SAM" id="SignalP"/>
    </source>
</evidence>
<sequence length="769" mass="83365">MTKLKKGISMLMAICLTAVLVYCPAASAAPVDLTAFPGAEGGGMYSTGARGDGSSAPELYRVTKLTDDGSYGTLRDAVSESNRVIVFDVAGNIELTRALTIYSDNLTILGQTAPGDGICIKDYNTYMTGDNIIMRYLRFRMGTEGHAAEDSLGGRGINNVIIDHCSISWSADECASFYQNTNFTMQWCIISESLKNSIHPKGSHGYGAIWGGENASYHHNLLANHDSRNPRIDGSKLTEFDENTANMTDLRNNVIYNWGGNTAYGGESGMPVNIVNCYYKPGAASSSSSRDRIYLISTRDEAGAAEYGGKAGWGTDLYVSGNYMEGSSSVTQDNTKGVDKDSGVEDCGIWTDSNITDAEKTIHFRYLEDYPVKTESAQDAYNSVLESAGASIVRDSVDERIVNDVRSGSYSCGNRGLVDTVEQAGGYPTLSGTKAKDSDYDGMPDEWEDKMGLDNQDPSDAIKLADSGYLNVEEYANALADGSFERDYAYDNGVQNLPEPTEPPRDEATPSPAPETEVVYEWTASSADKDKAAGRELFPGLTTMFATTGDKGFPEDNITYSDGSRYTAGISSNDNGSWNNETGTSSGGTTLKYTAEENGIFTLYTYLLANKTFYVTREGTTDYQNDYLFKVDSVESNFPVICKVPVTKGETYYFYAAGSKARFQAASFAKYSSVFDILSVTNVGESYECLISKNYDYGDCTAILAAYGSDGNLVTVTTQNMPADIAVGEQRVITMPCDASADMINSVKVFIWSDENNITPLGKFKTTEN</sequence>